<dbReference type="Pfam" id="PF01753">
    <property type="entry name" value="zf-MYND"/>
    <property type="match status" value="1"/>
</dbReference>
<dbReference type="EMBL" id="BEGY01000007">
    <property type="protein sequence ID" value="GAX74385.1"/>
    <property type="molecule type" value="Genomic_DNA"/>
</dbReference>
<evidence type="ECO:0000256" key="5">
    <source>
        <dbReference type="PROSITE-ProRule" id="PRU00221"/>
    </source>
</evidence>
<feature type="repeat" description="WD" evidence="5">
    <location>
        <begin position="310"/>
        <end position="341"/>
    </location>
</feature>
<feature type="region of interest" description="Disordered" evidence="6">
    <location>
        <begin position="670"/>
        <end position="699"/>
    </location>
</feature>
<dbReference type="PROSITE" id="PS50082">
    <property type="entry name" value="WD_REPEATS_2"/>
    <property type="match status" value="1"/>
</dbReference>
<feature type="region of interest" description="Disordered" evidence="6">
    <location>
        <begin position="480"/>
        <end position="544"/>
    </location>
</feature>
<organism evidence="8 9">
    <name type="scientific">Chlamydomonas eustigma</name>
    <dbReference type="NCBI Taxonomy" id="1157962"/>
    <lineage>
        <taxon>Eukaryota</taxon>
        <taxon>Viridiplantae</taxon>
        <taxon>Chlorophyta</taxon>
        <taxon>core chlorophytes</taxon>
        <taxon>Chlorophyceae</taxon>
        <taxon>CS clade</taxon>
        <taxon>Chlamydomonadales</taxon>
        <taxon>Chlamydomonadaceae</taxon>
        <taxon>Chlamydomonas</taxon>
    </lineage>
</organism>
<dbReference type="PROSITE" id="PS50865">
    <property type="entry name" value="ZF_MYND_2"/>
    <property type="match status" value="1"/>
</dbReference>
<feature type="region of interest" description="Disordered" evidence="6">
    <location>
        <begin position="600"/>
        <end position="625"/>
    </location>
</feature>
<dbReference type="SMART" id="SM00320">
    <property type="entry name" value="WD40"/>
    <property type="match status" value="3"/>
</dbReference>
<dbReference type="SUPFAM" id="SSF50978">
    <property type="entry name" value="WD40 repeat-like"/>
    <property type="match status" value="1"/>
</dbReference>
<evidence type="ECO:0000256" key="1">
    <source>
        <dbReference type="ARBA" id="ARBA00022723"/>
    </source>
</evidence>
<feature type="compositionally biased region" description="Low complexity" evidence="6">
    <location>
        <begin position="606"/>
        <end position="616"/>
    </location>
</feature>
<evidence type="ECO:0000259" key="7">
    <source>
        <dbReference type="PROSITE" id="PS50865"/>
    </source>
</evidence>
<dbReference type="Pfam" id="PF00400">
    <property type="entry name" value="WD40"/>
    <property type="match status" value="1"/>
</dbReference>
<feature type="domain" description="MYND-type" evidence="7">
    <location>
        <begin position="546"/>
        <end position="589"/>
    </location>
</feature>
<dbReference type="Proteomes" id="UP000232323">
    <property type="component" value="Unassembled WGS sequence"/>
</dbReference>
<dbReference type="AlphaFoldDB" id="A0A250WUB1"/>
<feature type="compositionally biased region" description="Polar residues" evidence="6">
    <location>
        <begin position="529"/>
        <end position="539"/>
    </location>
</feature>
<dbReference type="Gene3D" id="6.10.140.2220">
    <property type="match status" value="1"/>
</dbReference>
<evidence type="ECO:0000313" key="9">
    <source>
        <dbReference type="Proteomes" id="UP000232323"/>
    </source>
</evidence>
<reference evidence="8 9" key="1">
    <citation type="submission" date="2017-08" db="EMBL/GenBank/DDBJ databases">
        <title>Acidophilic green algal genome provides insights into adaptation to an acidic environment.</title>
        <authorList>
            <person name="Hirooka S."/>
            <person name="Hirose Y."/>
            <person name="Kanesaki Y."/>
            <person name="Higuchi S."/>
            <person name="Fujiwara T."/>
            <person name="Onuma R."/>
            <person name="Era A."/>
            <person name="Ohbayashi R."/>
            <person name="Uzuka A."/>
            <person name="Nozaki H."/>
            <person name="Yoshikawa H."/>
            <person name="Miyagishima S.Y."/>
        </authorList>
    </citation>
    <scope>NUCLEOTIDE SEQUENCE [LARGE SCALE GENOMIC DNA]</scope>
    <source>
        <strain evidence="8 9">NIES-2499</strain>
    </source>
</reference>
<evidence type="ECO:0000313" key="8">
    <source>
        <dbReference type="EMBL" id="GAX74385.1"/>
    </source>
</evidence>
<accession>A0A250WUB1</accession>
<keyword evidence="3" id="KW-0862">Zinc</keyword>
<comment type="caution">
    <text evidence="8">The sequence shown here is derived from an EMBL/GenBank/DDBJ whole genome shotgun (WGS) entry which is preliminary data.</text>
</comment>
<dbReference type="GO" id="GO:0008270">
    <property type="term" value="F:zinc ion binding"/>
    <property type="evidence" value="ECO:0007669"/>
    <property type="project" value="UniProtKB-KW"/>
</dbReference>
<sequence>METYFSDPLPYWVSERAAVTSVHASHTWPPSIVANGLAPGFRAWKPLNNSAPNSKGEGAVNFEPVTAVCELDGLRKSCVAMHGDIIATGDASSEGLVSIWDAISWKRVQTLKVGSPVCTLQLNDEYLAAGTANGTAHVWQRVGSTVTQEWRPLSGASGLSVCSVGRSCDILKLAARSSSSPQAGGRGDEGLLVSLNPWGYRVSVWKLPACRLITSFARAVTEETAEALAVEANVQFSFLEGSSFVTVSWAIGKDPVIQVMDVVAKDSNILQAPDRLVGRGRPLSADFQGRLLAVGFEDGAVAVFGYRGWLRWHGGAVGAVKVMPERMQVISGGADGEVKLWIEDGSLLWRLKLGLQVSALAVGSIFAVAGGAAGEVQLMVLMSEEDSKQHITMSGSGSGCSGLPPSKEDMEACNAQPTASDVKQYTWYFDSRLSKAAAGADAAVGGKGVAGAVADHPDQYRCFAGPERVPVTSDDLLAASAAASSSGGASQQQLTPEERERKVAELAEEKRRQQLAQMGEDRGVARSSGVVSLESNTSRMGRKCDSNSCLNREGLGKDPFKRCGACKSVWYCSQHCQRTHFRDGHKAACHQLAEEWRKSEREKLPTNTNTSTVSSTPAGCSTVPQPSHVARPIDQGAHMLNLDAVAVTTTTQPPPPMTSIAEKKRQFSDENIGTNDGASNSVAVQDSPQISNSKSTAKSLESGGLIASADIYDDPVLPMTGLNLYELD</sequence>
<feature type="compositionally biased region" description="Low complexity" evidence="6">
    <location>
        <begin position="480"/>
        <end position="490"/>
    </location>
</feature>
<keyword evidence="9" id="KW-1185">Reference proteome</keyword>
<dbReference type="STRING" id="1157962.A0A250WUB1"/>
<dbReference type="InterPro" id="IPR001680">
    <property type="entry name" value="WD40_rpt"/>
</dbReference>
<evidence type="ECO:0000256" key="3">
    <source>
        <dbReference type="ARBA" id="ARBA00022833"/>
    </source>
</evidence>
<evidence type="ECO:0000256" key="2">
    <source>
        <dbReference type="ARBA" id="ARBA00022771"/>
    </source>
</evidence>
<dbReference type="SUPFAM" id="SSF144232">
    <property type="entry name" value="HIT/MYND zinc finger-like"/>
    <property type="match status" value="1"/>
</dbReference>
<dbReference type="InterPro" id="IPR002893">
    <property type="entry name" value="Znf_MYND"/>
</dbReference>
<name>A0A250WUB1_9CHLO</name>
<keyword evidence="5" id="KW-0853">WD repeat</keyword>
<evidence type="ECO:0000256" key="6">
    <source>
        <dbReference type="SAM" id="MobiDB-lite"/>
    </source>
</evidence>
<dbReference type="InterPro" id="IPR036322">
    <property type="entry name" value="WD40_repeat_dom_sf"/>
</dbReference>
<dbReference type="Gene3D" id="2.130.10.10">
    <property type="entry name" value="YVTN repeat-like/Quinoprotein amine dehydrogenase"/>
    <property type="match status" value="2"/>
</dbReference>
<keyword evidence="2 4" id="KW-0863">Zinc-finger</keyword>
<gene>
    <name evidence="8" type="ORF">CEUSTIGMA_g1833.t1</name>
</gene>
<protein>
    <recommendedName>
        <fullName evidence="7">MYND-type domain-containing protein</fullName>
    </recommendedName>
</protein>
<keyword evidence="1" id="KW-0479">Metal-binding</keyword>
<dbReference type="PROSITE" id="PS50294">
    <property type="entry name" value="WD_REPEATS_REGION"/>
    <property type="match status" value="1"/>
</dbReference>
<proteinExistence type="predicted"/>
<dbReference type="OrthoDB" id="538354at2759"/>
<evidence type="ECO:0000256" key="4">
    <source>
        <dbReference type="PROSITE-ProRule" id="PRU00134"/>
    </source>
</evidence>
<feature type="compositionally biased region" description="Basic and acidic residues" evidence="6">
    <location>
        <begin position="496"/>
        <end position="512"/>
    </location>
</feature>
<dbReference type="InterPro" id="IPR015943">
    <property type="entry name" value="WD40/YVTN_repeat-like_dom_sf"/>
</dbReference>